<protein>
    <submittedName>
        <fullName evidence="1">Uncharacterized protein</fullName>
    </submittedName>
</protein>
<dbReference type="AlphaFoldDB" id="A0A5C6CJ00"/>
<comment type="caution">
    <text evidence="1">The sequence shown here is derived from an EMBL/GenBank/DDBJ whole genome shotgun (WGS) entry which is preliminary data.</text>
</comment>
<organism evidence="1 2">
    <name type="scientific">Novipirellula galeiformis</name>
    <dbReference type="NCBI Taxonomy" id="2528004"/>
    <lineage>
        <taxon>Bacteria</taxon>
        <taxon>Pseudomonadati</taxon>
        <taxon>Planctomycetota</taxon>
        <taxon>Planctomycetia</taxon>
        <taxon>Pirellulales</taxon>
        <taxon>Pirellulaceae</taxon>
        <taxon>Novipirellula</taxon>
    </lineage>
</organism>
<gene>
    <name evidence="1" type="ORF">Pla52o_27010</name>
</gene>
<proteinExistence type="predicted"/>
<accession>A0A5C6CJ00</accession>
<dbReference type="EMBL" id="SJPT01000004">
    <property type="protein sequence ID" value="TWU23166.1"/>
    <property type="molecule type" value="Genomic_DNA"/>
</dbReference>
<sequence length="58" mass="6058">MRGAPNALSSSHFADSLAFCYHSQLPVKKGSWGHPGNAGITNAGITMIDAETTRLALS</sequence>
<dbReference type="Proteomes" id="UP000316304">
    <property type="component" value="Unassembled WGS sequence"/>
</dbReference>
<reference evidence="1 2" key="1">
    <citation type="submission" date="2019-02" db="EMBL/GenBank/DDBJ databases">
        <title>Deep-cultivation of Planctomycetes and their phenomic and genomic characterization uncovers novel biology.</title>
        <authorList>
            <person name="Wiegand S."/>
            <person name="Jogler M."/>
            <person name="Boedeker C."/>
            <person name="Pinto D."/>
            <person name="Vollmers J."/>
            <person name="Rivas-Marin E."/>
            <person name="Kohn T."/>
            <person name="Peeters S.H."/>
            <person name="Heuer A."/>
            <person name="Rast P."/>
            <person name="Oberbeckmann S."/>
            <person name="Bunk B."/>
            <person name="Jeske O."/>
            <person name="Meyerdierks A."/>
            <person name="Storesund J.E."/>
            <person name="Kallscheuer N."/>
            <person name="Luecker S."/>
            <person name="Lage O.M."/>
            <person name="Pohl T."/>
            <person name="Merkel B.J."/>
            <person name="Hornburger P."/>
            <person name="Mueller R.-W."/>
            <person name="Bruemmer F."/>
            <person name="Labrenz M."/>
            <person name="Spormann A.M."/>
            <person name="Op Den Camp H."/>
            <person name="Overmann J."/>
            <person name="Amann R."/>
            <person name="Jetten M.S.M."/>
            <person name="Mascher T."/>
            <person name="Medema M.H."/>
            <person name="Devos D.P."/>
            <person name="Kaster A.-K."/>
            <person name="Ovreas L."/>
            <person name="Rohde M."/>
            <person name="Galperin M.Y."/>
            <person name="Jogler C."/>
        </authorList>
    </citation>
    <scope>NUCLEOTIDE SEQUENCE [LARGE SCALE GENOMIC DNA]</scope>
    <source>
        <strain evidence="1 2">Pla52o</strain>
    </source>
</reference>
<keyword evidence="2" id="KW-1185">Reference proteome</keyword>
<name>A0A5C6CJ00_9BACT</name>
<evidence type="ECO:0000313" key="2">
    <source>
        <dbReference type="Proteomes" id="UP000316304"/>
    </source>
</evidence>
<evidence type="ECO:0000313" key="1">
    <source>
        <dbReference type="EMBL" id="TWU23166.1"/>
    </source>
</evidence>